<dbReference type="Proteomes" id="UP001230649">
    <property type="component" value="Unassembled WGS sequence"/>
</dbReference>
<name>A0ACC2WUW1_9TREE</name>
<keyword evidence="2" id="KW-1185">Reference proteome</keyword>
<proteinExistence type="predicted"/>
<comment type="caution">
    <text evidence="1">The sequence shown here is derived from an EMBL/GenBank/DDBJ whole genome shotgun (WGS) entry which is preliminary data.</text>
</comment>
<sequence length="194" mass="22416">MSDIASSILGGDHWKYIAGKNLDQTSIEDANGRPSIVPWSELERRAFLERVKGICKSLHKVMDDAQNSNDQNPVNPFKDRIREREHVRALEACVYVASDIMEAYLQIEEWLMQLRSHNDRWPEIHISEIESCLQDLAILPRSATVEGVDYAFLKRAEKREGSSYDTQMTDDLPTHGQREQLEDEKSQLERFQQA</sequence>
<gene>
    <name evidence="1" type="ORF">QFC20_001335</name>
</gene>
<evidence type="ECO:0000313" key="1">
    <source>
        <dbReference type="EMBL" id="KAJ9114960.1"/>
    </source>
</evidence>
<accession>A0ACC2WUW1</accession>
<reference evidence="1" key="1">
    <citation type="submission" date="2023-04" db="EMBL/GenBank/DDBJ databases">
        <title>Draft Genome sequencing of Naganishia species isolated from polar environments using Oxford Nanopore Technology.</title>
        <authorList>
            <person name="Leo P."/>
            <person name="Venkateswaran K."/>
        </authorList>
    </citation>
    <scope>NUCLEOTIDE SEQUENCE</scope>
    <source>
        <strain evidence="1">MNA-CCFEE 5262</strain>
    </source>
</reference>
<dbReference type="EMBL" id="JASBWS010000007">
    <property type="protein sequence ID" value="KAJ9114960.1"/>
    <property type="molecule type" value="Genomic_DNA"/>
</dbReference>
<protein>
    <submittedName>
        <fullName evidence="1">Uncharacterized protein</fullName>
    </submittedName>
</protein>
<evidence type="ECO:0000313" key="2">
    <source>
        <dbReference type="Proteomes" id="UP001230649"/>
    </source>
</evidence>
<organism evidence="1 2">
    <name type="scientific">Naganishia adeliensis</name>
    <dbReference type="NCBI Taxonomy" id="92952"/>
    <lineage>
        <taxon>Eukaryota</taxon>
        <taxon>Fungi</taxon>
        <taxon>Dikarya</taxon>
        <taxon>Basidiomycota</taxon>
        <taxon>Agaricomycotina</taxon>
        <taxon>Tremellomycetes</taxon>
        <taxon>Filobasidiales</taxon>
        <taxon>Filobasidiaceae</taxon>
        <taxon>Naganishia</taxon>
    </lineage>
</organism>